<sequence length="193" mass="21586">MPRTHDHSNCCQSCRSPSQWPRVRLIYGRGARCRCYSSLPQYWRGNRLISNKASIAAEYIRLVTTDSQVLVGVWIRGNGTRRPLITMGSREITSKRERSMSILSLTAWSTAHVPPLDLLVQTLELPGCSPMHSIGKSAENSHRNEQCSLVAAPGILNVELLPQASDPWISTENLDTHGHLLLATEGNMSYTYR</sequence>
<proteinExistence type="predicted"/>
<name>A0A9P4PZE6_9PEZI</name>
<accession>A0A9P4PZE6</accession>
<evidence type="ECO:0000313" key="1">
    <source>
        <dbReference type="EMBL" id="KAF2716635.1"/>
    </source>
</evidence>
<comment type="caution">
    <text evidence="1">The sequence shown here is derived from an EMBL/GenBank/DDBJ whole genome shotgun (WGS) entry which is preliminary data.</text>
</comment>
<keyword evidence="2" id="KW-1185">Reference proteome</keyword>
<gene>
    <name evidence="1" type="ORF">K431DRAFT_11854</name>
</gene>
<reference evidence="1" key="1">
    <citation type="journal article" date="2020" name="Stud. Mycol.">
        <title>101 Dothideomycetes genomes: a test case for predicting lifestyles and emergence of pathogens.</title>
        <authorList>
            <person name="Haridas S."/>
            <person name="Albert R."/>
            <person name="Binder M."/>
            <person name="Bloem J."/>
            <person name="Labutti K."/>
            <person name="Salamov A."/>
            <person name="Andreopoulos B."/>
            <person name="Baker S."/>
            <person name="Barry K."/>
            <person name="Bills G."/>
            <person name="Bluhm B."/>
            <person name="Cannon C."/>
            <person name="Castanera R."/>
            <person name="Culley D."/>
            <person name="Daum C."/>
            <person name="Ezra D."/>
            <person name="Gonzalez J."/>
            <person name="Henrissat B."/>
            <person name="Kuo A."/>
            <person name="Liang C."/>
            <person name="Lipzen A."/>
            <person name="Lutzoni F."/>
            <person name="Magnuson J."/>
            <person name="Mondo S."/>
            <person name="Nolan M."/>
            <person name="Ohm R."/>
            <person name="Pangilinan J."/>
            <person name="Park H.-J."/>
            <person name="Ramirez L."/>
            <person name="Alfaro M."/>
            <person name="Sun H."/>
            <person name="Tritt A."/>
            <person name="Yoshinaga Y."/>
            <person name="Zwiers L.-H."/>
            <person name="Turgeon B."/>
            <person name="Goodwin S."/>
            <person name="Spatafora J."/>
            <person name="Crous P."/>
            <person name="Grigoriev I."/>
        </authorList>
    </citation>
    <scope>NUCLEOTIDE SEQUENCE</scope>
    <source>
        <strain evidence="1">CBS 116435</strain>
    </source>
</reference>
<protein>
    <submittedName>
        <fullName evidence="1">Uncharacterized protein</fullName>
    </submittedName>
</protein>
<organism evidence="1 2">
    <name type="scientific">Polychaeton citri CBS 116435</name>
    <dbReference type="NCBI Taxonomy" id="1314669"/>
    <lineage>
        <taxon>Eukaryota</taxon>
        <taxon>Fungi</taxon>
        <taxon>Dikarya</taxon>
        <taxon>Ascomycota</taxon>
        <taxon>Pezizomycotina</taxon>
        <taxon>Dothideomycetes</taxon>
        <taxon>Dothideomycetidae</taxon>
        <taxon>Capnodiales</taxon>
        <taxon>Capnodiaceae</taxon>
        <taxon>Polychaeton</taxon>
    </lineage>
</organism>
<dbReference type="EMBL" id="MU003866">
    <property type="protein sequence ID" value="KAF2716635.1"/>
    <property type="molecule type" value="Genomic_DNA"/>
</dbReference>
<evidence type="ECO:0000313" key="2">
    <source>
        <dbReference type="Proteomes" id="UP000799441"/>
    </source>
</evidence>
<dbReference type="Proteomes" id="UP000799441">
    <property type="component" value="Unassembled WGS sequence"/>
</dbReference>
<dbReference type="AlphaFoldDB" id="A0A9P4PZE6"/>